<dbReference type="EMBL" id="LAZR01001677">
    <property type="protein sequence ID" value="KKN40954.1"/>
    <property type="molecule type" value="Genomic_DNA"/>
</dbReference>
<dbReference type="AlphaFoldDB" id="A0A0F9QEK4"/>
<name>A0A0F9QEK4_9ZZZZ</name>
<proteinExistence type="predicted"/>
<comment type="caution">
    <text evidence="1">The sequence shown here is derived from an EMBL/GenBank/DDBJ whole genome shotgun (WGS) entry which is preliminary data.</text>
</comment>
<sequence>MKSKLRVVGADKVIRLHDAVANCPECQTQSWYIKIDGFGSNWNNIVGVECEYCGLEVEFVLEGGCLEKIDADSD</sequence>
<gene>
    <name evidence="1" type="ORF">LCGC14_0728390</name>
</gene>
<reference evidence="1" key="1">
    <citation type="journal article" date="2015" name="Nature">
        <title>Complex archaea that bridge the gap between prokaryotes and eukaryotes.</title>
        <authorList>
            <person name="Spang A."/>
            <person name="Saw J.H."/>
            <person name="Jorgensen S.L."/>
            <person name="Zaremba-Niedzwiedzka K."/>
            <person name="Martijn J."/>
            <person name="Lind A.E."/>
            <person name="van Eijk R."/>
            <person name="Schleper C."/>
            <person name="Guy L."/>
            <person name="Ettema T.J."/>
        </authorList>
    </citation>
    <scope>NUCLEOTIDE SEQUENCE</scope>
</reference>
<evidence type="ECO:0000313" key="1">
    <source>
        <dbReference type="EMBL" id="KKN40954.1"/>
    </source>
</evidence>
<organism evidence="1">
    <name type="scientific">marine sediment metagenome</name>
    <dbReference type="NCBI Taxonomy" id="412755"/>
    <lineage>
        <taxon>unclassified sequences</taxon>
        <taxon>metagenomes</taxon>
        <taxon>ecological metagenomes</taxon>
    </lineage>
</organism>
<protein>
    <submittedName>
        <fullName evidence="1">Uncharacterized protein</fullName>
    </submittedName>
</protein>
<accession>A0A0F9QEK4</accession>